<feature type="active site" description="Proton acceptor; for ring-opening step" evidence="4">
    <location>
        <position position="138"/>
    </location>
</feature>
<comment type="similarity">
    <text evidence="4">Belongs to the glucosamine/galactosamine-6-phosphate isomerase family. NagB subfamily.</text>
</comment>
<dbReference type="Pfam" id="PF01182">
    <property type="entry name" value="Glucosamine_iso"/>
    <property type="match status" value="1"/>
</dbReference>
<dbReference type="Gene3D" id="3.40.50.1360">
    <property type="match status" value="1"/>
</dbReference>
<comment type="caution">
    <text evidence="4">Lacks conserved residue(s) required for the propagation of feature annotation.</text>
</comment>
<organism evidence="6 7">
    <name type="scientific">Maledivibacter halophilus</name>
    <dbReference type="NCBI Taxonomy" id="36842"/>
    <lineage>
        <taxon>Bacteria</taxon>
        <taxon>Bacillati</taxon>
        <taxon>Bacillota</taxon>
        <taxon>Clostridia</taxon>
        <taxon>Peptostreptococcales</taxon>
        <taxon>Caminicellaceae</taxon>
        <taxon>Maledivibacter</taxon>
    </lineage>
</organism>
<dbReference type="Proteomes" id="UP000190285">
    <property type="component" value="Unassembled WGS sequence"/>
</dbReference>
<evidence type="ECO:0000256" key="4">
    <source>
        <dbReference type="HAMAP-Rule" id="MF_01241"/>
    </source>
</evidence>
<comment type="function">
    <text evidence="4">Catalyzes the reversible isomerization-deamination of glucosamine 6-phosphate (GlcN6P) to form fructose 6-phosphate (Fru6P) and ammonium ion.</text>
</comment>
<dbReference type="FunFam" id="3.40.50.1360:FF:000003">
    <property type="entry name" value="Glucosamine-6-phosphate deaminase"/>
    <property type="match status" value="1"/>
</dbReference>
<dbReference type="GO" id="GO:0005975">
    <property type="term" value="P:carbohydrate metabolic process"/>
    <property type="evidence" value="ECO:0007669"/>
    <property type="project" value="InterPro"/>
</dbReference>
<dbReference type="PANTHER" id="PTHR11280">
    <property type="entry name" value="GLUCOSAMINE-6-PHOSPHATE ISOMERASE"/>
    <property type="match status" value="1"/>
</dbReference>
<comment type="catalytic activity">
    <reaction evidence="1 4">
        <text>alpha-D-glucosamine 6-phosphate + H2O = beta-D-fructose 6-phosphate + NH4(+)</text>
        <dbReference type="Rhea" id="RHEA:12172"/>
        <dbReference type="ChEBI" id="CHEBI:15377"/>
        <dbReference type="ChEBI" id="CHEBI:28938"/>
        <dbReference type="ChEBI" id="CHEBI:57634"/>
        <dbReference type="ChEBI" id="CHEBI:75989"/>
        <dbReference type="EC" id="3.5.99.6"/>
    </reaction>
</comment>
<keyword evidence="7" id="KW-1185">Reference proteome</keyword>
<dbReference type="RefSeq" id="WP_079495384.1">
    <property type="nucleotide sequence ID" value="NZ_FUZT01000017.1"/>
</dbReference>
<keyword evidence="3 4" id="KW-0119">Carbohydrate metabolism</keyword>
<dbReference type="InterPro" id="IPR004547">
    <property type="entry name" value="Glucosamine6P_isomerase"/>
</dbReference>
<dbReference type="SUPFAM" id="SSF100950">
    <property type="entry name" value="NagB/RpiA/CoA transferase-like"/>
    <property type="match status" value="1"/>
</dbReference>
<dbReference type="HAMAP" id="MF_01241">
    <property type="entry name" value="GlcN6P_deamin"/>
    <property type="match status" value="1"/>
</dbReference>
<dbReference type="UniPathway" id="UPA00629">
    <property type="reaction ID" value="UER00684"/>
</dbReference>
<dbReference type="PROSITE" id="PS01161">
    <property type="entry name" value="GLC_GALNAC_ISOMERASE"/>
    <property type="match status" value="1"/>
</dbReference>
<dbReference type="AlphaFoldDB" id="A0A1T5MJX8"/>
<feature type="active site" description="Proton acceptor; for enolization step" evidence="4">
    <location>
        <position position="67"/>
    </location>
</feature>
<dbReference type="GO" id="GO:0042802">
    <property type="term" value="F:identical protein binding"/>
    <property type="evidence" value="ECO:0007669"/>
    <property type="project" value="TreeGrafter"/>
</dbReference>
<dbReference type="EMBL" id="FUZT01000017">
    <property type="protein sequence ID" value="SKC88254.1"/>
    <property type="molecule type" value="Genomic_DNA"/>
</dbReference>
<dbReference type="NCBIfam" id="NF001684">
    <property type="entry name" value="PRK00443.1-4"/>
    <property type="match status" value="1"/>
</dbReference>
<dbReference type="NCBIfam" id="TIGR00502">
    <property type="entry name" value="nagB"/>
    <property type="match status" value="1"/>
</dbReference>
<evidence type="ECO:0000256" key="3">
    <source>
        <dbReference type="ARBA" id="ARBA00023277"/>
    </source>
</evidence>
<dbReference type="GO" id="GO:0006046">
    <property type="term" value="P:N-acetylglucosamine catabolic process"/>
    <property type="evidence" value="ECO:0007669"/>
    <property type="project" value="UniProtKB-UniRule"/>
</dbReference>
<accession>A0A1T5MJX8</accession>
<dbReference type="CDD" id="cd01399">
    <property type="entry name" value="GlcN6P_deaminase"/>
    <property type="match status" value="1"/>
</dbReference>
<feature type="active site" description="For ring-opening step" evidence="4">
    <location>
        <position position="143"/>
    </location>
</feature>
<evidence type="ECO:0000256" key="1">
    <source>
        <dbReference type="ARBA" id="ARBA00000644"/>
    </source>
</evidence>
<reference evidence="6 7" key="1">
    <citation type="submission" date="2017-02" db="EMBL/GenBank/DDBJ databases">
        <authorList>
            <person name="Peterson S.W."/>
        </authorList>
    </citation>
    <scope>NUCLEOTIDE SEQUENCE [LARGE SCALE GENOMIC DNA]</scope>
    <source>
        <strain evidence="6 7">M1</strain>
    </source>
</reference>
<dbReference type="InterPro" id="IPR018321">
    <property type="entry name" value="Glucosamine6P_isomerase_CS"/>
</dbReference>
<dbReference type="STRING" id="36842.SAMN02194393_04841"/>
<dbReference type="GO" id="GO:0006043">
    <property type="term" value="P:glucosamine catabolic process"/>
    <property type="evidence" value="ECO:0007669"/>
    <property type="project" value="TreeGrafter"/>
</dbReference>
<proteinExistence type="inferred from homology"/>
<evidence type="ECO:0000259" key="5">
    <source>
        <dbReference type="Pfam" id="PF01182"/>
    </source>
</evidence>
<dbReference type="GO" id="GO:0004342">
    <property type="term" value="F:glucosamine-6-phosphate deaminase activity"/>
    <property type="evidence" value="ECO:0007669"/>
    <property type="project" value="UniProtKB-UniRule"/>
</dbReference>
<dbReference type="PANTHER" id="PTHR11280:SF5">
    <property type="entry name" value="GLUCOSAMINE-6-PHOSPHATE ISOMERASE"/>
    <property type="match status" value="1"/>
</dbReference>
<dbReference type="GO" id="GO:0005737">
    <property type="term" value="C:cytoplasm"/>
    <property type="evidence" value="ECO:0007669"/>
    <property type="project" value="TreeGrafter"/>
</dbReference>
<evidence type="ECO:0000256" key="2">
    <source>
        <dbReference type="ARBA" id="ARBA00022801"/>
    </source>
</evidence>
<name>A0A1T5MJX8_9FIRM</name>
<sequence length="241" mass="26988">MEIIVVDDYNKMSKRAANIIASQVVLKQNSVLGFATGDTPLGTYKELINIYNKDDVDFSNIKTFNLDEYYNLPKDNDQSYNYYMSENLFKHINVKRENINIPNGMCENIEEECRNYENTIKESGGIDLQLLGIGRNGHIGFNEPDLKFEATTHLVHLDEDTIKANSRFFDSIEEVPTKAISMGIKTIMQAKKIVLLASGAGKAEAIYNTVKGPITPKVPASVLQLHPDVIIIIDKEAASKL</sequence>
<comment type="pathway">
    <text evidence="4">Amino-sugar metabolism; N-acetylneuraminate degradation; D-fructose 6-phosphate from N-acetylneuraminate: step 5/5.</text>
</comment>
<dbReference type="OrthoDB" id="9791139at2"/>
<gene>
    <name evidence="4" type="primary">nagB</name>
    <name evidence="6" type="ORF">SAMN02194393_04841</name>
</gene>
<evidence type="ECO:0000313" key="7">
    <source>
        <dbReference type="Proteomes" id="UP000190285"/>
    </source>
</evidence>
<evidence type="ECO:0000313" key="6">
    <source>
        <dbReference type="EMBL" id="SKC88254.1"/>
    </source>
</evidence>
<dbReference type="GO" id="GO:0019262">
    <property type="term" value="P:N-acetylneuraminate catabolic process"/>
    <property type="evidence" value="ECO:0007669"/>
    <property type="project" value="UniProtKB-UniRule"/>
</dbReference>
<feature type="active site" description="For ring-opening step" evidence="4">
    <location>
        <position position="136"/>
    </location>
</feature>
<feature type="domain" description="Glucosamine/galactosamine-6-phosphate isomerase" evidence="5">
    <location>
        <begin position="12"/>
        <end position="224"/>
    </location>
</feature>
<dbReference type="InterPro" id="IPR037171">
    <property type="entry name" value="NagB/RpiA_transferase-like"/>
</dbReference>
<protein>
    <recommendedName>
        <fullName evidence="4">Glucosamine-6-phosphate deaminase</fullName>
        <ecNumber evidence="4">3.5.99.6</ecNumber>
    </recommendedName>
    <alternativeName>
        <fullName evidence="4">GlcN6P deaminase</fullName>
        <shortName evidence="4">GNPDA</shortName>
    </alternativeName>
    <alternativeName>
        <fullName evidence="4">Glucosamine-6-phosphate isomerase</fullName>
    </alternativeName>
</protein>
<keyword evidence="2 4" id="KW-0378">Hydrolase</keyword>
<dbReference type="InterPro" id="IPR006148">
    <property type="entry name" value="Glc/Gal-6P_isomerase"/>
</dbReference>
<dbReference type="EC" id="3.5.99.6" evidence="4"/>